<organism evidence="2 3">
    <name type="scientific">Phyllosticta citribraziliensis</name>
    <dbReference type="NCBI Taxonomy" id="989973"/>
    <lineage>
        <taxon>Eukaryota</taxon>
        <taxon>Fungi</taxon>
        <taxon>Dikarya</taxon>
        <taxon>Ascomycota</taxon>
        <taxon>Pezizomycotina</taxon>
        <taxon>Dothideomycetes</taxon>
        <taxon>Dothideomycetes incertae sedis</taxon>
        <taxon>Botryosphaeriales</taxon>
        <taxon>Phyllostictaceae</taxon>
        <taxon>Phyllosticta</taxon>
    </lineage>
</organism>
<dbReference type="RefSeq" id="XP_066655561.1">
    <property type="nucleotide sequence ID" value="XM_066800342.1"/>
</dbReference>
<dbReference type="GeneID" id="92033248"/>
<name>A0ABR1LRM9_9PEZI</name>
<sequence length="70" mass="7613">MFGTCVLLLVSICSTVHGFQSCCQFLLVVVVIDNSNCSTSPPQNVAADSIFCGGRPNRQNIDKPPRRKTK</sequence>
<proteinExistence type="predicted"/>
<dbReference type="Proteomes" id="UP001360953">
    <property type="component" value="Unassembled WGS sequence"/>
</dbReference>
<evidence type="ECO:0000313" key="3">
    <source>
        <dbReference type="Proteomes" id="UP001360953"/>
    </source>
</evidence>
<evidence type="ECO:0000256" key="1">
    <source>
        <dbReference type="SAM" id="SignalP"/>
    </source>
</evidence>
<keyword evidence="1" id="KW-0732">Signal</keyword>
<reference evidence="2 3" key="1">
    <citation type="submission" date="2024-04" db="EMBL/GenBank/DDBJ databases">
        <title>Phyllosticta paracitricarpa is synonymous to the EU quarantine fungus P. citricarpa based on phylogenomic analyses.</title>
        <authorList>
            <consortium name="Lawrence Berkeley National Laboratory"/>
            <person name="Van ingen-buijs V.A."/>
            <person name="Van westerhoven A.C."/>
            <person name="Haridas S."/>
            <person name="Skiadas P."/>
            <person name="Martin F."/>
            <person name="Groenewald J.Z."/>
            <person name="Crous P.W."/>
            <person name="Seidl M.F."/>
        </authorList>
    </citation>
    <scope>NUCLEOTIDE SEQUENCE [LARGE SCALE GENOMIC DNA]</scope>
    <source>
        <strain evidence="2 3">CPC 17464</strain>
    </source>
</reference>
<accession>A0ABR1LRM9</accession>
<keyword evidence="3" id="KW-1185">Reference proteome</keyword>
<feature type="chain" id="PRO_5045950182" description="Secreted protein" evidence="1">
    <location>
        <begin position="19"/>
        <end position="70"/>
    </location>
</feature>
<comment type="caution">
    <text evidence="2">The sequence shown here is derived from an EMBL/GenBank/DDBJ whole genome shotgun (WGS) entry which is preliminary data.</text>
</comment>
<gene>
    <name evidence="2" type="ORF">J3D65DRAFT_625427</name>
</gene>
<evidence type="ECO:0000313" key="2">
    <source>
        <dbReference type="EMBL" id="KAK7537410.1"/>
    </source>
</evidence>
<evidence type="ECO:0008006" key="4">
    <source>
        <dbReference type="Google" id="ProtNLM"/>
    </source>
</evidence>
<protein>
    <recommendedName>
        <fullName evidence="4">Secreted protein</fullName>
    </recommendedName>
</protein>
<dbReference type="EMBL" id="JBBPEH010000006">
    <property type="protein sequence ID" value="KAK7537410.1"/>
    <property type="molecule type" value="Genomic_DNA"/>
</dbReference>
<feature type="signal peptide" evidence="1">
    <location>
        <begin position="1"/>
        <end position="18"/>
    </location>
</feature>